<dbReference type="CDD" id="cd19081">
    <property type="entry name" value="AKR_AKR9C1"/>
    <property type="match status" value="1"/>
</dbReference>
<evidence type="ECO:0000313" key="4">
    <source>
        <dbReference type="EMBL" id="CAG5121738.1"/>
    </source>
</evidence>
<reference evidence="4" key="1">
    <citation type="submission" date="2021-04" db="EMBL/GenBank/DDBJ databases">
        <authorList>
            <consortium name="Molecular Ecology Group"/>
        </authorList>
    </citation>
    <scope>NUCLEOTIDE SEQUENCE</scope>
</reference>
<dbReference type="SUPFAM" id="SSF51430">
    <property type="entry name" value="NAD(P)-linked oxidoreductase"/>
    <property type="match status" value="1"/>
</dbReference>
<keyword evidence="5" id="KW-1185">Reference proteome</keyword>
<dbReference type="FunFam" id="3.20.20.100:FF:000004">
    <property type="entry name" value="Oxidoreductase, aldo/keto reductase"/>
    <property type="match status" value="1"/>
</dbReference>
<dbReference type="PRINTS" id="PR00069">
    <property type="entry name" value="ALDKETRDTASE"/>
</dbReference>
<dbReference type="AlphaFoldDB" id="A0A8S3Z018"/>
<dbReference type="GO" id="GO:0005829">
    <property type="term" value="C:cytosol"/>
    <property type="evidence" value="ECO:0007669"/>
    <property type="project" value="UniProtKB-ARBA"/>
</dbReference>
<dbReference type="InterPro" id="IPR023210">
    <property type="entry name" value="NADP_OxRdtase_dom"/>
</dbReference>
<keyword evidence="1" id="KW-0560">Oxidoreductase</keyword>
<gene>
    <name evidence="4" type="ORF">CUNI_LOCUS7296</name>
</gene>
<comment type="caution">
    <text evidence="4">The sequence shown here is derived from an EMBL/GenBank/DDBJ whole genome shotgun (WGS) entry which is preliminary data.</text>
</comment>
<protein>
    <recommendedName>
        <fullName evidence="3">NADP-dependent oxidoreductase domain-containing protein</fullName>
    </recommendedName>
</protein>
<sequence length="372" mass="41333">MTTAIPEENKVVYNFLGRSGIKVSNISLGCATFGDVTWGWPGQTNEEASHQIINRYVEWGGNFLDTADIYSLGKSESIIGTWLERQPRDMFVIATKVRGNMGTEQNVNNVGLSRRHITASIDNSLKRLRTDYVDLYQIHAWDDGTPIEETLRAVDDLVRVGKVRYVGLSNVTGWQLQKIVDTSERYGLNSIVSLQQQYSLASRDSELEVFQVSKSAGIAVLPWSPLKGGLLTGKVKRGVKPTEGRLGSVAANTAIPSQAAPHWSTFDDKTFDIIETVEVIAKKRGRSIPQVALRWLLQKDIVPSVIIGVKTLAQLNDNMLAANGWSLTKEEMKQLDDVSRPDLPYPYDMVFSVNADRVNPRANNFYVSSVAD</sequence>
<dbReference type="EMBL" id="CAJHNH020001149">
    <property type="protein sequence ID" value="CAG5121738.1"/>
    <property type="molecule type" value="Genomic_DNA"/>
</dbReference>
<name>A0A8S3Z018_9EUPU</name>
<dbReference type="InterPro" id="IPR050523">
    <property type="entry name" value="AKR_Detox_Biosynth"/>
</dbReference>
<dbReference type="PANTHER" id="PTHR43364:SF4">
    <property type="entry name" value="NAD(P)-LINKED OXIDOREDUCTASE SUPERFAMILY PROTEIN"/>
    <property type="match status" value="1"/>
</dbReference>
<evidence type="ECO:0000259" key="3">
    <source>
        <dbReference type="Pfam" id="PF00248"/>
    </source>
</evidence>
<dbReference type="Gene3D" id="3.20.20.100">
    <property type="entry name" value="NADP-dependent oxidoreductase domain"/>
    <property type="match status" value="1"/>
</dbReference>
<proteinExistence type="inferred from homology"/>
<dbReference type="InterPro" id="IPR036812">
    <property type="entry name" value="NAD(P)_OxRdtase_dom_sf"/>
</dbReference>
<dbReference type="InterPro" id="IPR020471">
    <property type="entry name" value="AKR"/>
</dbReference>
<dbReference type="PANTHER" id="PTHR43364">
    <property type="entry name" value="NADH-SPECIFIC METHYLGLYOXAL REDUCTASE-RELATED"/>
    <property type="match status" value="1"/>
</dbReference>
<dbReference type="OrthoDB" id="48988at2759"/>
<evidence type="ECO:0000256" key="2">
    <source>
        <dbReference type="ARBA" id="ARBA00038157"/>
    </source>
</evidence>
<comment type="similarity">
    <text evidence="2">Belongs to the aldo/keto reductase family. Aldo/keto reductase 2 subfamily.</text>
</comment>
<dbReference type="GO" id="GO:0016491">
    <property type="term" value="F:oxidoreductase activity"/>
    <property type="evidence" value="ECO:0007669"/>
    <property type="project" value="UniProtKB-KW"/>
</dbReference>
<feature type="domain" description="NADP-dependent oxidoreductase" evidence="3">
    <location>
        <begin position="26"/>
        <end position="339"/>
    </location>
</feature>
<evidence type="ECO:0000256" key="1">
    <source>
        <dbReference type="ARBA" id="ARBA00023002"/>
    </source>
</evidence>
<accession>A0A8S3Z018</accession>
<evidence type="ECO:0000313" key="5">
    <source>
        <dbReference type="Proteomes" id="UP000678393"/>
    </source>
</evidence>
<organism evidence="4 5">
    <name type="scientific">Candidula unifasciata</name>
    <dbReference type="NCBI Taxonomy" id="100452"/>
    <lineage>
        <taxon>Eukaryota</taxon>
        <taxon>Metazoa</taxon>
        <taxon>Spiralia</taxon>
        <taxon>Lophotrochozoa</taxon>
        <taxon>Mollusca</taxon>
        <taxon>Gastropoda</taxon>
        <taxon>Heterobranchia</taxon>
        <taxon>Euthyneura</taxon>
        <taxon>Panpulmonata</taxon>
        <taxon>Eupulmonata</taxon>
        <taxon>Stylommatophora</taxon>
        <taxon>Helicina</taxon>
        <taxon>Helicoidea</taxon>
        <taxon>Geomitridae</taxon>
        <taxon>Candidula</taxon>
    </lineage>
</organism>
<dbReference type="Proteomes" id="UP000678393">
    <property type="component" value="Unassembled WGS sequence"/>
</dbReference>
<dbReference type="Pfam" id="PF00248">
    <property type="entry name" value="Aldo_ket_red"/>
    <property type="match status" value="1"/>
</dbReference>